<evidence type="ECO:0000256" key="3">
    <source>
        <dbReference type="ARBA" id="ARBA00022989"/>
    </source>
</evidence>
<dbReference type="GO" id="GO:0004930">
    <property type="term" value="F:G protein-coupled receptor activity"/>
    <property type="evidence" value="ECO:0007669"/>
    <property type="project" value="TreeGrafter"/>
</dbReference>
<dbReference type="OrthoDB" id="5368598at2759"/>
<feature type="domain" description="G protein-coupled receptor GPR1/2/3 C-terminal" evidence="8">
    <location>
        <begin position="581"/>
        <end position="656"/>
    </location>
</feature>
<feature type="transmembrane region" description="Helical" evidence="6">
    <location>
        <begin position="176"/>
        <end position="200"/>
    </location>
</feature>
<dbReference type="GO" id="GO:0007189">
    <property type="term" value="P:adenylate cyclase-activating G protein-coupled receptor signaling pathway"/>
    <property type="evidence" value="ECO:0007669"/>
    <property type="project" value="TreeGrafter"/>
</dbReference>
<gene>
    <name evidence="9" type="ORF">LAQU0_S03e07118g</name>
</gene>
<keyword evidence="4 6" id="KW-0472">Membrane</keyword>
<feature type="region of interest" description="Disordered" evidence="5">
    <location>
        <begin position="915"/>
        <end position="949"/>
    </location>
</feature>
<dbReference type="InterPro" id="IPR022596">
    <property type="entry name" value="GPR1/2/3_C"/>
</dbReference>
<proteinExistence type="predicted"/>
<dbReference type="PANTHER" id="PTHR23112">
    <property type="entry name" value="G PROTEIN-COUPLED RECEPTOR 157-RELATED"/>
    <property type="match status" value="1"/>
</dbReference>
<feature type="transmembrane region" description="Helical" evidence="6">
    <location>
        <begin position="131"/>
        <end position="156"/>
    </location>
</feature>
<keyword evidence="2 6" id="KW-0812">Transmembrane</keyword>
<accession>A0A0N7ML92</accession>
<keyword evidence="10" id="KW-1185">Reference proteome</keyword>
<evidence type="ECO:0000256" key="1">
    <source>
        <dbReference type="ARBA" id="ARBA00004141"/>
    </source>
</evidence>
<evidence type="ECO:0000313" key="10">
    <source>
        <dbReference type="Proteomes" id="UP000236544"/>
    </source>
</evidence>
<feature type="transmembrane region" description="Helical" evidence="6">
    <location>
        <begin position="252"/>
        <end position="269"/>
    </location>
</feature>
<feature type="compositionally biased region" description="Polar residues" evidence="5">
    <location>
        <begin position="917"/>
        <end position="929"/>
    </location>
</feature>
<sequence>MPQPQNSTFLVNGEVVPPVHLNRTWNTTTVNQLLGLPGMFSTYTAPQLLRLRGIAITSSSISILAAAVGFLYITGIDQRRRVFRHNLIFFLIVCDFLKALVLLIYPVVILVRNDVYGMPAFYNTLGWLSAFAIEGADFAIAIFAIHFALLIFVPSWKWQNRSTGNMEGGLYRMRHFLYPVTFLLPMILASLAFVGFNTFIPVNLNDRVILNNDTFDFPYQARKGGYKALSAWCYLPPYPLWYRIVLSWGPRYFILVLIIFIYASIYVFVSKENRKIKNQIGSFKSKDSLDIHRARDSMGRILTLQQRLFIYLKFFYRKSRIPRIMGALGNFFFLSLEDYRHEDLTEHESSEQSLVSLRRVNGEDTTTRAGPNMNPKKISLSLAHRNMLSSLKTSNKRLSYSCPALPRYRLQRRGGSTGNLRTACSSIGSTRRHSVNGSAFSDSVSTTNIIDPPHQLTNEEVNWNKALRVPSEIGRKNSQIGAAAHTRTNISSSSFQTIDILERGFNLEGLQNPTNLSPVRSVASNRDSSFRTAPTHLKNTTSRTLTPLDVDANDPEVIALDTNHLNGVKQNFQSETYQEFKKRRAQIQKQMRAIFIYPFSYILIWTFPLAVDVIQYRYEIVHGPVVWLEYIATFMQPLSCFVDVMVFIYRERPWRHSWASITKNELLNTYALKGELGEQTIRELCNSELGKKGWYYRGRWTKLGCWRYKPQRWKRVAWFIYRFVKGFVKNNYDFSDNCYDATYWEAHYTGKGPSENIGSSNMRCSEALKEVLDVNNTRKDSYFSGSTSECLYENSGFVKVPLRWRIIHFLPMLEGVDLDELEYQLRNSSSSGNFEIPGLNLALNSFGKSKHENNSNSFFKPDYDMTNASAGGPKSPSARPLPVSAKHSSSSSSPLHSLSYEGAGGRRRFSSAIFGDSSRNNFANSSQDQGLEEGDSPGKELGLMDFLKG</sequence>
<comment type="subcellular location">
    <subcellularLocation>
        <location evidence="1">Membrane</location>
        <topology evidence="1">Multi-pass membrane protein</topology>
    </subcellularLocation>
</comment>
<feature type="transmembrane region" description="Helical" evidence="6">
    <location>
        <begin position="54"/>
        <end position="75"/>
    </location>
</feature>
<evidence type="ECO:0000259" key="8">
    <source>
        <dbReference type="Pfam" id="PF11970"/>
    </source>
</evidence>
<dbReference type="Proteomes" id="UP000236544">
    <property type="component" value="Unassembled WGS sequence"/>
</dbReference>
<organism evidence="9 10">
    <name type="scientific">Lachancea quebecensis</name>
    <dbReference type="NCBI Taxonomy" id="1654605"/>
    <lineage>
        <taxon>Eukaryota</taxon>
        <taxon>Fungi</taxon>
        <taxon>Dikarya</taxon>
        <taxon>Ascomycota</taxon>
        <taxon>Saccharomycotina</taxon>
        <taxon>Saccharomycetes</taxon>
        <taxon>Saccharomycetales</taxon>
        <taxon>Saccharomycetaceae</taxon>
        <taxon>Lachancea</taxon>
    </lineage>
</organism>
<keyword evidence="3 6" id="KW-1133">Transmembrane helix</keyword>
<evidence type="ECO:0000256" key="4">
    <source>
        <dbReference type="ARBA" id="ARBA00023136"/>
    </source>
</evidence>
<feature type="transmembrane region" description="Helical" evidence="6">
    <location>
        <begin position="591"/>
        <end position="610"/>
    </location>
</feature>
<dbReference type="Pfam" id="PF11970">
    <property type="entry name" value="GPR_Gpa2_C"/>
    <property type="match status" value="1"/>
</dbReference>
<evidence type="ECO:0000256" key="2">
    <source>
        <dbReference type="ARBA" id="ARBA00022692"/>
    </source>
</evidence>
<dbReference type="InterPro" id="IPR023041">
    <property type="entry name" value="Glucose_rcpt_Git3-like_N"/>
</dbReference>
<dbReference type="EMBL" id="LN890565">
    <property type="protein sequence ID" value="CUS21635.1"/>
    <property type="molecule type" value="Genomic_DNA"/>
</dbReference>
<name>A0A0N7ML92_9SACH</name>
<dbReference type="AlphaFoldDB" id="A0A0N7ML92"/>
<feature type="compositionally biased region" description="Low complexity" evidence="5">
    <location>
        <begin position="887"/>
        <end position="899"/>
    </location>
</feature>
<feature type="domain" description="Glucose receptor Git3-like N-terminal" evidence="7">
    <location>
        <begin position="50"/>
        <end position="275"/>
    </location>
</feature>
<evidence type="ECO:0000256" key="6">
    <source>
        <dbReference type="SAM" id="Phobius"/>
    </source>
</evidence>
<protein>
    <submittedName>
        <fullName evidence="9">LAQU0S03e07118g1_1</fullName>
    </submittedName>
</protein>
<dbReference type="Pfam" id="PF11710">
    <property type="entry name" value="Git3"/>
    <property type="match status" value="1"/>
</dbReference>
<evidence type="ECO:0000256" key="5">
    <source>
        <dbReference type="SAM" id="MobiDB-lite"/>
    </source>
</evidence>
<feature type="transmembrane region" description="Helical" evidence="6">
    <location>
        <begin position="630"/>
        <end position="649"/>
    </location>
</feature>
<dbReference type="GO" id="GO:0005886">
    <property type="term" value="C:plasma membrane"/>
    <property type="evidence" value="ECO:0007669"/>
    <property type="project" value="TreeGrafter"/>
</dbReference>
<evidence type="ECO:0000259" key="7">
    <source>
        <dbReference type="Pfam" id="PF11710"/>
    </source>
</evidence>
<reference evidence="10" key="1">
    <citation type="submission" date="2015-10" db="EMBL/GenBank/DDBJ databases">
        <authorList>
            <person name="Devillers H."/>
        </authorList>
    </citation>
    <scope>NUCLEOTIDE SEQUENCE [LARGE SCALE GENOMIC DNA]</scope>
</reference>
<feature type="region of interest" description="Disordered" evidence="5">
    <location>
        <begin position="857"/>
        <end position="902"/>
    </location>
</feature>
<feature type="transmembrane region" description="Helical" evidence="6">
    <location>
        <begin position="87"/>
        <end position="111"/>
    </location>
</feature>
<dbReference type="PANTHER" id="PTHR23112:SF37">
    <property type="entry name" value="G PROTEIN-COUPLED RECEPTOR GPR1"/>
    <property type="match status" value="1"/>
</dbReference>
<dbReference type="Gene3D" id="1.20.1070.10">
    <property type="entry name" value="Rhodopsin 7-helix transmembrane proteins"/>
    <property type="match status" value="1"/>
</dbReference>
<evidence type="ECO:0000313" key="9">
    <source>
        <dbReference type="EMBL" id="CUS21635.1"/>
    </source>
</evidence>